<reference evidence="2" key="1">
    <citation type="submission" date="2018-02" db="EMBL/GenBank/DDBJ databases">
        <title>Rhizophora mucronata_Transcriptome.</title>
        <authorList>
            <person name="Meera S.P."/>
            <person name="Sreeshan A."/>
            <person name="Augustine A."/>
        </authorList>
    </citation>
    <scope>NUCLEOTIDE SEQUENCE</scope>
    <source>
        <tissue evidence="2">Leaf</tissue>
    </source>
</reference>
<sequence length="56" mass="6226">MRVKALASTLVEFPSILCKDCFIFMASSSSLKNRKSANPEHRPITVKGSSTIERKN</sequence>
<protein>
    <submittedName>
        <fullName evidence="2">Uncharacterized protein</fullName>
    </submittedName>
</protein>
<evidence type="ECO:0000313" key="2">
    <source>
        <dbReference type="EMBL" id="MBX45658.1"/>
    </source>
</evidence>
<dbReference type="AlphaFoldDB" id="A0A2P2NT42"/>
<accession>A0A2P2NT42</accession>
<feature type="region of interest" description="Disordered" evidence="1">
    <location>
        <begin position="33"/>
        <end position="56"/>
    </location>
</feature>
<name>A0A2P2NT42_RHIMU</name>
<dbReference type="EMBL" id="GGEC01065174">
    <property type="protein sequence ID" value="MBX45658.1"/>
    <property type="molecule type" value="Transcribed_RNA"/>
</dbReference>
<feature type="compositionally biased region" description="Polar residues" evidence="1">
    <location>
        <begin position="47"/>
        <end position="56"/>
    </location>
</feature>
<evidence type="ECO:0000256" key="1">
    <source>
        <dbReference type="SAM" id="MobiDB-lite"/>
    </source>
</evidence>
<organism evidence="2">
    <name type="scientific">Rhizophora mucronata</name>
    <name type="common">Asiatic mangrove</name>
    <dbReference type="NCBI Taxonomy" id="61149"/>
    <lineage>
        <taxon>Eukaryota</taxon>
        <taxon>Viridiplantae</taxon>
        <taxon>Streptophyta</taxon>
        <taxon>Embryophyta</taxon>
        <taxon>Tracheophyta</taxon>
        <taxon>Spermatophyta</taxon>
        <taxon>Magnoliopsida</taxon>
        <taxon>eudicotyledons</taxon>
        <taxon>Gunneridae</taxon>
        <taxon>Pentapetalae</taxon>
        <taxon>rosids</taxon>
        <taxon>fabids</taxon>
        <taxon>Malpighiales</taxon>
        <taxon>Rhizophoraceae</taxon>
        <taxon>Rhizophora</taxon>
    </lineage>
</organism>
<proteinExistence type="predicted"/>